<keyword evidence="2" id="KW-1185">Reference proteome</keyword>
<accession>A0A1I2A3K0</accession>
<protein>
    <submittedName>
        <fullName evidence="1">Uncharacterized protein</fullName>
    </submittedName>
</protein>
<reference evidence="2" key="1">
    <citation type="submission" date="2016-10" db="EMBL/GenBank/DDBJ databases">
        <authorList>
            <person name="Varghese N."/>
            <person name="Submissions S."/>
        </authorList>
    </citation>
    <scope>NUCLEOTIDE SEQUENCE [LARGE SCALE GENOMIC DNA]</scope>
    <source>
        <strain evidence="2">UNC178MFTsu3.1</strain>
    </source>
</reference>
<dbReference type="Proteomes" id="UP000199477">
    <property type="component" value="Unassembled WGS sequence"/>
</dbReference>
<evidence type="ECO:0000313" key="2">
    <source>
        <dbReference type="Proteomes" id="UP000199477"/>
    </source>
</evidence>
<dbReference type="RefSeq" id="WP_026636509.1">
    <property type="nucleotide sequence ID" value="NZ_FONH01000002.1"/>
</dbReference>
<proteinExistence type="predicted"/>
<dbReference type="STRING" id="500610.SAMN02799615_00912"/>
<sequence length="102" mass="11088">MTLDEAMALASQDCPLPHRAGEALRIMRAHIMRLHADTVRLDWLEAEANTVRACEDAGGEEIYFEAVTYYMATPSERVIGVGATPRAAIDAAMLAPPEAHHG</sequence>
<name>A0A1I2A3K0_9GAMM</name>
<gene>
    <name evidence="1" type="ORF">SAMN02799615_00912</name>
</gene>
<dbReference type="AlphaFoldDB" id="A0A1I2A3K0"/>
<organism evidence="1 2">
    <name type="scientific">Dyella marensis</name>
    <dbReference type="NCBI Taxonomy" id="500610"/>
    <lineage>
        <taxon>Bacteria</taxon>
        <taxon>Pseudomonadati</taxon>
        <taxon>Pseudomonadota</taxon>
        <taxon>Gammaproteobacteria</taxon>
        <taxon>Lysobacterales</taxon>
        <taxon>Rhodanobacteraceae</taxon>
        <taxon>Dyella</taxon>
    </lineage>
</organism>
<evidence type="ECO:0000313" key="1">
    <source>
        <dbReference type="EMBL" id="SFE38541.1"/>
    </source>
</evidence>
<dbReference type="EMBL" id="FONH01000002">
    <property type="protein sequence ID" value="SFE38541.1"/>
    <property type="molecule type" value="Genomic_DNA"/>
</dbReference>